<dbReference type="RefSeq" id="WP_194237049.1">
    <property type="nucleotide sequence ID" value="NZ_VJZE01000842.1"/>
</dbReference>
<dbReference type="Pfam" id="PF00652">
    <property type="entry name" value="Ricin_B_lectin"/>
    <property type="match status" value="1"/>
</dbReference>
<dbReference type="SMART" id="SM00458">
    <property type="entry name" value="RICIN"/>
    <property type="match status" value="1"/>
</dbReference>
<sequence length="154" mass="16385">PKPTPAKSATKKPAPSPEPHPPNGTYAQVVNAGTGLCLDIRDGAMELGTDVIAVPCTSSRTQRWRFDSDRGVLQSYADPDYCLDSRGSVQRGVGIWECRSVDGGNGRNLRFTVDAQGAIHPAIAPGHAVTPYGSGVVLFPDQGREDQRWRAGAS</sequence>
<dbReference type="EMBL" id="VJZE01000842">
    <property type="protein sequence ID" value="MPY46892.1"/>
    <property type="molecule type" value="Genomic_DNA"/>
</dbReference>
<feature type="domain" description="Ricin B lectin" evidence="2">
    <location>
        <begin position="23"/>
        <end position="152"/>
    </location>
</feature>
<organism evidence="3 4">
    <name type="scientific">Streptomyces phyllanthi</name>
    <dbReference type="NCBI Taxonomy" id="1803180"/>
    <lineage>
        <taxon>Bacteria</taxon>
        <taxon>Bacillati</taxon>
        <taxon>Actinomycetota</taxon>
        <taxon>Actinomycetes</taxon>
        <taxon>Kitasatosporales</taxon>
        <taxon>Streptomycetaceae</taxon>
        <taxon>Streptomyces</taxon>
    </lineage>
</organism>
<dbReference type="Proteomes" id="UP000326979">
    <property type="component" value="Unassembled WGS sequence"/>
</dbReference>
<dbReference type="PROSITE" id="PS50231">
    <property type="entry name" value="RICIN_B_LECTIN"/>
    <property type="match status" value="1"/>
</dbReference>
<dbReference type="InterPro" id="IPR035992">
    <property type="entry name" value="Ricin_B-like_lectins"/>
</dbReference>
<dbReference type="GO" id="GO:0030246">
    <property type="term" value="F:carbohydrate binding"/>
    <property type="evidence" value="ECO:0007669"/>
    <property type="project" value="UniProtKB-KW"/>
</dbReference>
<feature type="compositionally biased region" description="Low complexity" evidence="1">
    <location>
        <begin position="1"/>
        <end position="13"/>
    </location>
</feature>
<evidence type="ECO:0000259" key="2">
    <source>
        <dbReference type="SMART" id="SM00458"/>
    </source>
</evidence>
<comment type="caution">
    <text evidence="3">The sequence shown here is derived from an EMBL/GenBank/DDBJ whole genome shotgun (WGS) entry which is preliminary data.</text>
</comment>
<accession>A0A5N8WIH1</accession>
<evidence type="ECO:0000256" key="1">
    <source>
        <dbReference type="SAM" id="MobiDB-lite"/>
    </source>
</evidence>
<evidence type="ECO:0000313" key="4">
    <source>
        <dbReference type="Proteomes" id="UP000326979"/>
    </source>
</evidence>
<proteinExistence type="predicted"/>
<gene>
    <name evidence="3" type="ORF">FNH04_45480</name>
</gene>
<reference evidence="3 4" key="1">
    <citation type="submission" date="2019-07" db="EMBL/GenBank/DDBJ databases">
        <title>New species of Amycolatopsis and Streptomyces.</title>
        <authorList>
            <person name="Duangmal K."/>
            <person name="Teo W.F.A."/>
            <person name="Lipun K."/>
        </authorList>
    </citation>
    <scope>NUCLEOTIDE SEQUENCE [LARGE SCALE GENOMIC DNA]</scope>
    <source>
        <strain evidence="3 4">TISTR 2346</strain>
    </source>
</reference>
<dbReference type="AlphaFoldDB" id="A0A5N8WIH1"/>
<name>A0A5N8WIH1_9ACTN</name>
<dbReference type="InterPro" id="IPR000772">
    <property type="entry name" value="Ricin_B_lectin"/>
</dbReference>
<feature type="region of interest" description="Disordered" evidence="1">
    <location>
        <begin position="1"/>
        <end position="23"/>
    </location>
</feature>
<keyword evidence="3" id="KW-0430">Lectin</keyword>
<dbReference type="Gene3D" id="2.80.10.50">
    <property type="match status" value="1"/>
</dbReference>
<dbReference type="SUPFAM" id="SSF50370">
    <property type="entry name" value="Ricin B-like lectins"/>
    <property type="match status" value="1"/>
</dbReference>
<feature type="non-terminal residue" evidence="3">
    <location>
        <position position="1"/>
    </location>
</feature>
<evidence type="ECO:0000313" key="3">
    <source>
        <dbReference type="EMBL" id="MPY46892.1"/>
    </source>
</evidence>
<protein>
    <submittedName>
        <fullName evidence="3">Ricin-type beta-trefoil lectin domain protein</fullName>
    </submittedName>
</protein>
<keyword evidence="4" id="KW-1185">Reference proteome</keyword>